<gene>
    <name evidence="2" type="ORF">SAMN04490248_101149</name>
</gene>
<dbReference type="AlphaFoldDB" id="A0A1H8LHJ6"/>
<dbReference type="EMBL" id="FODS01000001">
    <property type="protein sequence ID" value="SEO04662.1"/>
    <property type="molecule type" value="Genomic_DNA"/>
</dbReference>
<name>A0A1H8LHJ6_9RHOB</name>
<organism evidence="2 3">
    <name type="scientific">Salinihabitans flavidus</name>
    <dbReference type="NCBI Taxonomy" id="569882"/>
    <lineage>
        <taxon>Bacteria</taxon>
        <taxon>Pseudomonadati</taxon>
        <taxon>Pseudomonadota</taxon>
        <taxon>Alphaproteobacteria</taxon>
        <taxon>Rhodobacterales</taxon>
        <taxon>Roseobacteraceae</taxon>
        <taxon>Salinihabitans</taxon>
    </lineage>
</organism>
<evidence type="ECO:0000313" key="3">
    <source>
        <dbReference type="Proteomes" id="UP000198893"/>
    </source>
</evidence>
<protein>
    <submittedName>
        <fullName evidence="2">Uncharacterized protein</fullName>
    </submittedName>
</protein>
<proteinExistence type="predicted"/>
<keyword evidence="3" id="KW-1185">Reference proteome</keyword>
<sequence length="54" mass="6122">MWKQHNSPEDKTSHSVATSLLLKARRGRLRALSVRQSDPENLFSEMTMPEPADA</sequence>
<reference evidence="2 3" key="1">
    <citation type="submission" date="2016-10" db="EMBL/GenBank/DDBJ databases">
        <authorList>
            <person name="de Groot N.N."/>
        </authorList>
    </citation>
    <scope>NUCLEOTIDE SEQUENCE [LARGE SCALE GENOMIC DNA]</scope>
    <source>
        <strain evidence="2 3">DSM 27842</strain>
    </source>
</reference>
<dbReference type="Proteomes" id="UP000198893">
    <property type="component" value="Unassembled WGS sequence"/>
</dbReference>
<accession>A0A1H8LHJ6</accession>
<evidence type="ECO:0000313" key="2">
    <source>
        <dbReference type="EMBL" id="SEO04662.1"/>
    </source>
</evidence>
<feature type="region of interest" description="Disordered" evidence="1">
    <location>
        <begin position="32"/>
        <end position="54"/>
    </location>
</feature>
<evidence type="ECO:0000256" key="1">
    <source>
        <dbReference type="SAM" id="MobiDB-lite"/>
    </source>
</evidence>